<evidence type="ECO:0000313" key="3">
    <source>
        <dbReference type="Proteomes" id="UP001597062"/>
    </source>
</evidence>
<sequence>MKKYILLLLSVVTFTACLNDDGPEYSYEILEVKEATVPDSFTFGEDGEITITYDLPSACYSFHSLYYEYQDTARIVAVNALKREINSCSEALIEKEHTFLVNVTQQEDYVFKFWKGTDADGNNIFEEKVVPVN</sequence>
<accession>A0ABW3JPK1</accession>
<dbReference type="RefSeq" id="WP_386105411.1">
    <property type="nucleotide sequence ID" value="NZ_JBHTJR010000020.1"/>
</dbReference>
<comment type="caution">
    <text evidence="2">The sequence shown here is derived from an EMBL/GenBank/DDBJ whole genome shotgun (WGS) entry which is preliminary data.</text>
</comment>
<keyword evidence="1" id="KW-0732">Signal</keyword>
<evidence type="ECO:0000256" key="1">
    <source>
        <dbReference type="SAM" id="SignalP"/>
    </source>
</evidence>
<feature type="signal peptide" evidence="1">
    <location>
        <begin position="1"/>
        <end position="18"/>
    </location>
</feature>
<name>A0ABW3JPK1_9FLAO</name>
<dbReference type="EMBL" id="JBHTJR010000020">
    <property type="protein sequence ID" value="MFD0992284.1"/>
    <property type="molecule type" value="Genomic_DNA"/>
</dbReference>
<evidence type="ECO:0000313" key="2">
    <source>
        <dbReference type="EMBL" id="MFD0992284.1"/>
    </source>
</evidence>
<evidence type="ECO:0008006" key="4">
    <source>
        <dbReference type="Google" id="ProtNLM"/>
    </source>
</evidence>
<dbReference type="Proteomes" id="UP001597062">
    <property type="component" value="Unassembled WGS sequence"/>
</dbReference>
<reference evidence="3" key="1">
    <citation type="journal article" date="2019" name="Int. J. Syst. Evol. Microbiol.">
        <title>The Global Catalogue of Microorganisms (GCM) 10K type strain sequencing project: providing services to taxonomists for standard genome sequencing and annotation.</title>
        <authorList>
            <consortium name="The Broad Institute Genomics Platform"/>
            <consortium name="The Broad Institute Genome Sequencing Center for Infectious Disease"/>
            <person name="Wu L."/>
            <person name="Ma J."/>
        </authorList>
    </citation>
    <scope>NUCLEOTIDE SEQUENCE [LARGE SCALE GENOMIC DNA]</scope>
    <source>
        <strain evidence="3">CCUG 60527</strain>
    </source>
</reference>
<gene>
    <name evidence="2" type="ORF">ACFQ1U_03620</name>
</gene>
<protein>
    <recommendedName>
        <fullName evidence="4">Lipoprotein</fullName>
    </recommendedName>
</protein>
<feature type="chain" id="PRO_5045064117" description="Lipoprotein" evidence="1">
    <location>
        <begin position="19"/>
        <end position="133"/>
    </location>
</feature>
<proteinExistence type="predicted"/>
<keyword evidence="3" id="KW-1185">Reference proteome</keyword>
<organism evidence="2 3">
    <name type="scientific">Tenacibaculum geojense</name>
    <dbReference type="NCBI Taxonomy" id="915352"/>
    <lineage>
        <taxon>Bacteria</taxon>
        <taxon>Pseudomonadati</taxon>
        <taxon>Bacteroidota</taxon>
        <taxon>Flavobacteriia</taxon>
        <taxon>Flavobacteriales</taxon>
        <taxon>Flavobacteriaceae</taxon>
        <taxon>Tenacibaculum</taxon>
    </lineage>
</organism>
<dbReference type="PROSITE" id="PS51257">
    <property type="entry name" value="PROKAR_LIPOPROTEIN"/>
    <property type="match status" value="1"/>
</dbReference>